<protein>
    <submittedName>
        <fullName evidence="1">Uncharacterized protein</fullName>
    </submittedName>
</protein>
<evidence type="ECO:0000313" key="2">
    <source>
        <dbReference type="Proteomes" id="UP000271426"/>
    </source>
</evidence>
<dbReference type="RefSeq" id="WP_123959791.1">
    <property type="nucleotide sequence ID" value="NZ_CP033898.1"/>
</dbReference>
<reference evidence="1 2" key="1">
    <citation type="submission" date="2018-11" db="EMBL/GenBank/DDBJ databases">
        <authorList>
            <person name="Kleinhagauer T."/>
            <person name="Glaeser S.P."/>
            <person name="Spergser J."/>
            <person name="Ruckert C."/>
            <person name="Kaempfer P."/>
            <person name="Busse H.-J."/>
        </authorList>
    </citation>
    <scope>NUCLEOTIDE SEQUENCE [LARGE SCALE GENOMIC DNA]</scope>
    <source>
        <strain evidence="1 2">812CH</strain>
    </source>
</reference>
<dbReference type="OrthoDB" id="4426143at2"/>
<keyword evidence="2" id="KW-1185">Reference proteome</keyword>
<name>A0A3G6IXU3_9CORY</name>
<proteinExistence type="predicted"/>
<accession>A0A3G6IXU3</accession>
<evidence type="ECO:0000313" key="1">
    <source>
        <dbReference type="EMBL" id="AZA08794.1"/>
    </source>
</evidence>
<dbReference type="Proteomes" id="UP000271426">
    <property type="component" value="Chromosome"/>
</dbReference>
<sequence>MQVTDATLRHRELTQELFNIGDEMATYIENLIEAIRDWDIELVDDCVAEFEEIAQDARNDARSVSAELLGLRQALVSGVASGRIATTTAPAKRVAEPKLFHAAALRMAYPIQQQPVVVRELTSSLDARAAAVIDALEGCVEWVLAETERGARDLQVLNLSRLYAHCHDIVCAIVQAWREAVALEHPGYARTMRGTNPPQFLNERARIDAVVAKVAAKRHAAGASVG</sequence>
<gene>
    <name evidence="1" type="ORF">CPPEL_03315</name>
</gene>
<organism evidence="1 2">
    <name type="scientific">Corynebacterium pseudopelargi</name>
    <dbReference type="NCBI Taxonomy" id="2080757"/>
    <lineage>
        <taxon>Bacteria</taxon>
        <taxon>Bacillati</taxon>
        <taxon>Actinomycetota</taxon>
        <taxon>Actinomycetes</taxon>
        <taxon>Mycobacteriales</taxon>
        <taxon>Corynebacteriaceae</taxon>
        <taxon>Corynebacterium</taxon>
    </lineage>
</organism>
<dbReference type="KEGG" id="cpso:CPPEL_03315"/>
<dbReference type="EMBL" id="CP033898">
    <property type="protein sequence ID" value="AZA08794.1"/>
    <property type="molecule type" value="Genomic_DNA"/>
</dbReference>
<dbReference type="AlphaFoldDB" id="A0A3G6IXU3"/>